<dbReference type="PROSITE" id="PS51257">
    <property type="entry name" value="PROKAR_LIPOPROTEIN"/>
    <property type="match status" value="1"/>
</dbReference>
<evidence type="ECO:0000313" key="2">
    <source>
        <dbReference type="Proteomes" id="UP000626242"/>
    </source>
</evidence>
<comment type="caution">
    <text evidence="1">The sequence shown here is derived from an EMBL/GenBank/DDBJ whole genome shotgun (WGS) entry which is preliminary data.</text>
</comment>
<proteinExistence type="predicted"/>
<protein>
    <recommendedName>
        <fullName evidence="3">Lipoprotein</fullName>
    </recommendedName>
</protein>
<evidence type="ECO:0008006" key="3">
    <source>
        <dbReference type="Google" id="ProtNLM"/>
    </source>
</evidence>
<dbReference type="Proteomes" id="UP000626242">
    <property type="component" value="Unassembled WGS sequence"/>
</dbReference>
<keyword evidence="2" id="KW-1185">Reference proteome</keyword>
<organism evidence="1 2">
    <name type="scientific">Kaistella pullorum</name>
    <dbReference type="NCBI Taxonomy" id="2763074"/>
    <lineage>
        <taxon>Bacteria</taxon>
        <taxon>Pseudomonadati</taxon>
        <taxon>Bacteroidota</taxon>
        <taxon>Flavobacteriia</taxon>
        <taxon>Flavobacteriales</taxon>
        <taxon>Weeksellaceae</taxon>
        <taxon>Chryseobacterium group</taxon>
        <taxon>Kaistella</taxon>
    </lineage>
</organism>
<gene>
    <name evidence="1" type="ORF">H9628_11200</name>
</gene>
<name>A0ABR8WPM9_9FLAO</name>
<dbReference type="RefSeq" id="WP_251834229.1">
    <property type="nucleotide sequence ID" value="NZ_JACSPS010000004.1"/>
</dbReference>
<dbReference type="EMBL" id="JACSPS010000004">
    <property type="protein sequence ID" value="MBD8019037.1"/>
    <property type="molecule type" value="Genomic_DNA"/>
</dbReference>
<evidence type="ECO:0000313" key="1">
    <source>
        <dbReference type="EMBL" id="MBD8019037.1"/>
    </source>
</evidence>
<reference evidence="1 2" key="1">
    <citation type="submission" date="2020-08" db="EMBL/GenBank/DDBJ databases">
        <title>A Genomic Blueprint of the Chicken Gut Microbiome.</title>
        <authorList>
            <person name="Gilroy R."/>
            <person name="Ravi A."/>
            <person name="Getino M."/>
            <person name="Pursley I."/>
            <person name="Horton D.L."/>
            <person name="Alikhan N.-F."/>
            <person name="Baker D."/>
            <person name="Gharbi K."/>
            <person name="Hall N."/>
            <person name="Watson M."/>
            <person name="Adriaenssens E.M."/>
            <person name="Foster-Nyarko E."/>
            <person name="Jarju S."/>
            <person name="Secka A."/>
            <person name="Antonio M."/>
            <person name="Oren A."/>
            <person name="Chaudhuri R."/>
            <person name="La Ragione R.M."/>
            <person name="Hildebrand F."/>
            <person name="Pallen M.J."/>
        </authorList>
    </citation>
    <scope>NUCLEOTIDE SEQUENCE [LARGE SCALE GENOMIC DNA]</scope>
    <source>
        <strain evidence="1 2">Sa1CVA4</strain>
    </source>
</reference>
<accession>A0ABR8WPM9</accession>
<sequence>MKRILLFLMTLNLLQSCYVPVKRDYQGLSSALVFTQNKKFLINNLYLDLDSSEREKLNKKVLRTFETLSKGNAVFVDQAKSDNLLPSKISFIPDLEQLQNLKINSDFDYLVNIRTVKVSDQISAVELSQPLEYSKNEAFALLEIYDLKTLNKIYSQKASSEVSIDGKSYNTGYYGENNTVNADRNKEKGPHFNYSARSLAVRNLNKILKDIEQKAIK</sequence>